<organism evidence="2 3">
    <name type="scientific">Paraburkholderia phymatum (strain DSM 17167 / CIP 108236 / LMG 21445 / STM815)</name>
    <name type="common">Burkholderia phymatum</name>
    <dbReference type="NCBI Taxonomy" id="391038"/>
    <lineage>
        <taxon>Bacteria</taxon>
        <taxon>Pseudomonadati</taxon>
        <taxon>Pseudomonadota</taxon>
        <taxon>Betaproteobacteria</taxon>
        <taxon>Burkholderiales</taxon>
        <taxon>Burkholderiaceae</taxon>
        <taxon>Paraburkholderia</taxon>
    </lineage>
</organism>
<dbReference type="KEGG" id="bph:Bphy_7710"/>
<evidence type="ECO:0000256" key="1">
    <source>
        <dbReference type="SAM" id="MobiDB-lite"/>
    </source>
</evidence>
<reference evidence="3" key="1">
    <citation type="journal article" date="2014" name="Stand. Genomic Sci.">
        <title>Complete genome sequence of Burkholderia phymatum STM815(T), a broad host range and efficient nitrogen-fixing symbiont of Mimosa species.</title>
        <authorList>
            <person name="Moulin L."/>
            <person name="Klonowska A."/>
            <person name="Caroline B."/>
            <person name="Booth K."/>
            <person name="Vriezen J.A."/>
            <person name="Melkonian R."/>
            <person name="James E.K."/>
            <person name="Young J.P."/>
            <person name="Bena G."/>
            <person name="Hauser L."/>
            <person name="Land M."/>
            <person name="Kyrpides N."/>
            <person name="Bruce D."/>
            <person name="Chain P."/>
            <person name="Copeland A."/>
            <person name="Pitluck S."/>
            <person name="Woyke T."/>
            <person name="Lizotte-Waniewski M."/>
            <person name="Bristow J."/>
            <person name="Riley M."/>
        </authorList>
    </citation>
    <scope>NUCLEOTIDE SEQUENCE [LARGE SCALE GENOMIC DNA]</scope>
    <source>
        <strain evidence="3">DSM 17167 / CIP 108236 / LMG 21445 / STM815</strain>
        <plasmid evidence="3">Plasmid pBPHY02</plasmid>
    </source>
</reference>
<dbReference type="HOGENOM" id="CLU_1479430_0_0_4"/>
<sequence>MYCRTRPSAPPQSSAPNGDGWHMMFITREPVGPAIGRGVLGHAVSRDLEHRSLRTPLFRSKLFEQLEVPQVFEHQGRWYCLFCTAKDHIEPMYCRKRMFASMKGTHYLIADHPRGKWKLVAEEDFPVGNAADRSIPPRSEGSLIRCPSMYLMMAGLQVDASRRATGSVAPTGWAGQRQDRDTR</sequence>
<dbReference type="OrthoDB" id="9801455at2"/>
<gene>
    <name evidence="2" type="ordered locus">Bphy_7710</name>
</gene>
<dbReference type="Proteomes" id="UP000001192">
    <property type="component" value="Plasmid pBPHY02"/>
</dbReference>
<dbReference type="Gene3D" id="2.115.10.20">
    <property type="entry name" value="Glycosyl hydrolase domain, family 43"/>
    <property type="match status" value="1"/>
</dbReference>
<dbReference type="InterPro" id="IPR023296">
    <property type="entry name" value="Glyco_hydro_beta-prop_sf"/>
</dbReference>
<keyword evidence="2" id="KW-0614">Plasmid</keyword>
<dbReference type="EMBL" id="CP001046">
    <property type="protein sequence ID" value="ACC76596.1"/>
    <property type="molecule type" value="Genomic_DNA"/>
</dbReference>
<accession>B2JY88</accession>
<protein>
    <submittedName>
        <fullName evidence="2">Uncharacterized protein</fullName>
    </submittedName>
</protein>
<dbReference type="eggNOG" id="COG1621">
    <property type="taxonomic scope" value="Bacteria"/>
</dbReference>
<feature type="region of interest" description="Disordered" evidence="1">
    <location>
        <begin position="1"/>
        <end position="20"/>
    </location>
</feature>
<dbReference type="AlphaFoldDB" id="B2JY88"/>
<name>B2JY88_PARP8</name>
<keyword evidence="3" id="KW-1185">Reference proteome</keyword>
<dbReference type="SUPFAM" id="SSF75005">
    <property type="entry name" value="Arabinanase/levansucrase/invertase"/>
    <property type="match status" value="1"/>
</dbReference>
<evidence type="ECO:0000313" key="2">
    <source>
        <dbReference type="EMBL" id="ACC76596.1"/>
    </source>
</evidence>
<geneLocation type="plasmid" evidence="2 3">
    <name>pBPHY02</name>
</geneLocation>
<proteinExistence type="predicted"/>
<evidence type="ECO:0000313" key="3">
    <source>
        <dbReference type="Proteomes" id="UP000001192"/>
    </source>
</evidence>